<dbReference type="GO" id="GO:0016491">
    <property type="term" value="F:oxidoreductase activity"/>
    <property type="evidence" value="ECO:0007669"/>
    <property type="project" value="UniProtKB-KW"/>
</dbReference>
<protein>
    <recommendedName>
        <fullName evidence="5">Dehydrogenase</fullName>
    </recommendedName>
</protein>
<dbReference type="EMBL" id="MFKF01000415">
    <property type="protein sequence ID" value="OGG44142.1"/>
    <property type="molecule type" value="Genomic_DNA"/>
</dbReference>
<proteinExistence type="inferred from homology"/>
<dbReference type="SUPFAM" id="SSF89733">
    <property type="entry name" value="L-sulfolactate dehydrogenase-like"/>
    <property type="match status" value="1"/>
</dbReference>
<comment type="caution">
    <text evidence="3">The sequence shown here is derived from an EMBL/GenBank/DDBJ whole genome shotgun (WGS) entry which is preliminary data.</text>
</comment>
<keyword evidence="2" id="KW-0560">Oxidoreductase</keyword>
<comment type="similarity">
    <text evidence="1">Belongs to the LDH2/MDH2 oxidoreductase family.</text>
</comment>
<dbReference type="InterPro" id="IPR003767">
    <property type="entry name" value="Malate/L-lactate_DH-like"/>
</dbReference>
<accession>A0A1F6C536</accession>
<dbReference type="InterPro" id="IPR043143">
    <property type="entry name" value="Mal/L-sulf/L-lact_DH-like_NADP"/>
</dbReference>
<dbReference type="InterPro" id="IPR043144">
    <property type="entry name" value="Mal/L-sulf/L-lact_DH-like_ah"/>
</dbReference>
<dbReference type="Pfam" id="PF02615">
    <property type="entry name" value="Ldh_2"/>
    <property type="match status" value="1"/>
</dbReference>
<dbReference type="PANTHER" id="PTHR11091">
    <property type="entry name" value="OXIDOREDUCTASE-RELATED"/>
    <property type="match status" value="1"/>
</dbReference>
<dbReference type="PANTHER" id="PTHR11091:SF0">
    <property type="entry name" value="MALATE DEHYDROGENASE"/>
    <property type="match status" value="1"/>
</dbReference>
<reference evidence="3 4" key="1">
    <citation type="journal article" date="2016" name="Nat. Commun.">
        <title>Thousands of microbial genomes shed light on interconnected biogeochemical processes in an aquifer system.</title>
        <authorList>
            <person name="Anantharaman K."/>
            <person name="Brown C.T."/>
            <person name="Hug L.A."/>
            <person name="Sharon I."/>
            <person name="Castelle C.J."/>
            <person name="Probst A.J."/>
            <person name="Thomas B.C."/>
            <person name="Singh A."/>
            <person name="Wilkins M.J."/>
            <person name="Karaoz U."/>
            <person name="Brodie E.L."/>
            <person name="Williams K.H."/>
            <person name="Hubbard S.S."/>
            <person name="Banfield J.F."/>
        </authorList>
    </citation>
    <scope>NUCLEOTIDE SEQUENCE [LARGE SCALE GENOMIC DNA]</scope>
    <source>
        <strain evidence="4">RIFCSPLOWO2_12_FULL_64_10</strain>
    </source>
</reference>
<evidence type="ECO:0008006" key="5">
    <source>
        <dbReference type="Google" id="ProtNLM"/>
    </source>
</evidence>
<dbReference type="Gene3D" id="3.30.1370.60">
    <property type="entry name" value="Hypothetical oxidoreductase yiak, domain 2"/>
    <property type="match status" value="1"/>
</dbReference>
<organism evidence="3 4">
    <name type="scientific">Handelsmanbacteria sp. (strain RIFCSPLOWO2_12_FULL_64_10)</name>
    <dbReference type="NCBI Taxonomy" id="1817868"/>
    <lineage>
        <taxon>Bacteria</taxon>
        <taxon>Candidatus Handelsmaniibacteriota</taxon>
    </lineage>
</organism>
<sequence>MKPESQDILRLPADRARAFCRNVFSQLSAPEDEAALCADLIVETSLRGVDSHGIVILPVYARRVRSGQIKPGVKPLIVRQNEATALMDGRQGLGHVTSVLAMDLAVSKALHAGVGVVSAFNLNHNGAISLYALRAAERGLIGLCMTNATPRVAPYGGREGVHGTNPIAYALPAGEEPPIVFDCATGHAAAPIMRAKEAGLPIPPGVALDREGRPTTDAAAALEGWLLPVGGVIGYGFGLLVDALVGALSGSCCGKDVPPVSDLASPYGCGFFALALDPSRFAGSDRFRERVDFLTRSVRACPPAEGAEEVRLPGHRGSAERERRLREGIPFEGKGWERLMEGLAACGLDVAPWRRP</sequence>
<dbReference type="AlphaFoldDB" id="A0A1F6C536"/>
<evidence type="ECO:0000313" key="4">
    <source>
        <dbReference type="Proteomes" id="UP000178606"/>
    </source>
</evidence>
<evidence type="ECO:0000313" key="3">
    <source>
        <dbReference type="EMBL" id="OGG44142.1"/>
    </source>
</evidence>
<dbReference type="InterPro" id="IPR036111">
    <property type="entry name" value="Mal/L-sulfo/L-lacto_DH-like_sf"/>
</dbReference>
<evidence type="ECO:0000256" key="2">
    <source>
        <dbReference type="ARBA" id="ARBA00023002"/>
    </source>
</evidence>
<name>A0A1F6C536_HANXR</name>
<evidence type="ECO:0000256" key="1">
    <source>
        <dbReference type="ARBA" id="ARBA00006056"/>
    </source>
</evidence>
<gene>
    <name evidence="3" type="ORF">A3F84_22690</name>
</gene>
<dbReference type="Proteomes" id="UP000178606">
    <property type="component" value="Unassembled WGS sequence"/>
</dbReference>
<dbReference type="Gene3D" id="1.10.1530.10">
    <property type="match status" value="1"/>
</dbReference>